<feature type="transmembrane region" description="Helical" evidence="6">
    <location>
        <begin position="182"/>
        <end position="203"/>
    </location>
</feature>
<dbReference type="RefSeq" id="WP_381523415.1">
    <property type="nucleotide sequence ID" value="NZ_JBHULN010000007.1"/>
</dbReference>
<dbReference type="InterPro" id="IPR036259">
    <property type="entry name" value="MFS_trans_sf"/>
</dbReference>
<accession>A0ABW5M7N8</accession>
<protein>
    <submittedName>
        <fullName evidence="7">MFS transporter</fullName>
    </submittedName>
</protein>
<dbReference type="PANTHER" id="PTHR12778:SF10">
    <property type="entry name" value="MAJOR FACILITATOR SUPERFAMILY DOMAIN-CONTAINING PROTEIN 3"/>
    <property type="match status" value="1"/>
</dbReference>
<keyword evidence="8" id="KW-1185">Reference proteome</keyword>
<dbReference type="Pfam" id="PF07690">
    <property type="entry name" value="MFS_1"/>
    <property type="match status" value="1"/>
</dbReference>
<feature type="transmembrane region" description="Helical" evidence="6">
    <location>
        <begin position="24"/>
        <end position="44"/>
    </location>
</feature>
<feature type="transmembrane region" description="Helical" evidence="6">
    <location>
        <begin position="56"/>
        <end position="77"/>
    </location>
</feature>
<dbReference type="EMBL" id="JBHULN010000007">
    <property type="protein sequence ID" value="MFD2571672.1"/>
    <property type="molecule type" value="Genomic_DNA"/>
</dbReference>
<sequence length="454" mass="49353">MITALPPPSYPLTLSQSRPLRYGVFLYLYIMQGIPSGFYLTALTNYFTAEGVKPDVVGSFIAIIGLPWAFQFVWGPLIDRFQSSPMGRRKPWVVGSQLMTVLASCVLLFVSNPVANITTLAWLFCVRSLFAAIQDASVDAMAITVIPEDERGRVNAFMRAGFLIGTGIGAAVFATLLRRYGFHGAALAQVGCLVTGVVLMLFIRERPGDRLLPTFHDSPAMAGPFGSLTKVTKQAEIISTDRISTAGQHDFRWLFTELFRGLFSRQSLLLFGAIIMAYTSNALFLRAYNHHLIEELGWLDTDVSVLTGTYGMVAATAIALTGGYLADRVGARRLLVMMLTVVAVYLIGFNLLSDLWVRRDIARTGLVAIYFMDPAVSAAAMPVLMGICRKGVEGSQFTTYMAFVNLCDIAGTYFAGNALLIVSAPTIGLFAGGLAVLAVTAALLTIRHYRSKTS</sequence>
<feature type="transmembrane region" description="Helical" evidence="6">
    <location>
        <begin position="334"/>
        <end position="353"/>
    </location>
</feature>
<organism evidence="7 8">
    <name type="scientific">Spirosoma soli</name>
    <dbReference type="NCBI Taxonomy" id="1770529"/>
    <lineage>
        <taxon>Bacteria</taxon>
        <taxon>Pseudomonadati</taxon>
        <taxon>Bacteroidota</taxon>
        <taxon>Cytophagia</taxon>
        <taxon>Cytophagales</taxon>
        <taxon>Cytophagaceae</taxon>
        <taxon>Spirosoma</taxon>
    </lineage>
</organism>
<keyword evidence="2" id="KW-0813">Transport</keyword>
<evidence type="ECO:0000256" key="3">
    <source>
        <dbReference type="ARBA" id="ARBA00022692"/>
    </source>
</evidence>
<dbReference type="SUPFAM" id="SSF103473">
    <property type="entry name" value="MFS general substrate transporter"/>
    <property type="match status" value="1"/>
</dbReference>
<feature type="transmembrane region" description="Helical" evidence="6">
    <location>
        <begin position="308"/>
        <end position="327"/>
    </location>
</feature>
<feature type="transmembrane region" description="Helical" evidence="6">
    <location>
        <begin position="268"/>
        <end position="288"/>
    </location>
</feature>
<dbReference type="Proteomes" id="UP001597469">
    <property type="component" value="Unassembled WGS sequence"/>
</dbReference>
<evidence type="ECO:0000256" key="5">
    <source>
        <dbReference type="ARBA" id="ARBA00023136"/>
    </source>
</evidence>
<evidence type="ECO:0000256" key="1">
    <source>
        <dbReference type="ARBA" id="ARBA00004141"/>
    </source>
</evidence>
<keyword evidence="5 6" id="KW-0472">Membrane</keyword>
<name>A0ABW5M7N8_9BACT</name>
<feature type="transmembrane region" description="Helical" evidence="6">
    <location>
        <begin position="365"/>
        <end position="388"/>
    </location>
</feature>
<evidence type="ECO:0000313" key="7">
    <source>
        <dbReference type="EMBL" id="MFD2571672.1"/>
    </source>
</evidence>
<evidence type="ECO:0000313" key="8">
    <source>
        <dbReference type="Proteomes" id="UP001597469"/>
    </source>
</evidence>
<feature type="transmembrane region" description="Helical" evidence="6">
    <location>
        <begin position="400"/>
        <end position="421"/>
    </location>
</feature>
<evidence type="ECO:0000256" key="2">
    <source>
        <dbReference type="ARBA" id="ARBA00022448"/>
    </source>
</evidence>
<reference evidence="8" key="1">
    <citation type="journal article" date="2019" name="Int. J. Syst. Evol. Microbiol.">
        <title>The Global Catalogue of Microorganisms (GCM) 10K type strain sequencing project: providing services to taxonomists for standard genome sequencing and annotation.</title>
        <authorList>
            <consortium name="The Broad Institute Genomics Platform"/>
            <consortium name="The Broad Institute Genome Sequencing Center for Infectious Disease"/>
            <person name="Wu L."/>
            <person name="Ma J."/>
        </authorList>
    </citation>
    <scope>NUCLEOTIDE SEQUENCE [LARGE SCALE GENOMIC DNA]</scope>
    <source>
        <strain evidence="8">KCTC 42805</strain>
    </source>
</reference>
<keyword evidence="4 6" id="KW-1133">Transmembrane helix</keyword>
<dbReference type="InterPro" id="IPR004752">
    <property type="entry name" value="AmpG_permease/AT-1"/>
</dbReference>
<keyword evidence="3 6" id="KW-0812">Transmembrane</keyword>
<dbReference type="Gene3D" id="1.20.1250.20">
    <property type="entry name" value="MFS general substrate transporter like domains"/>
    <property type="match status" value="2"/>
</dbReference>
<comment type="caution">
    <text evidence="7">The sequence shown here is derived from an EMBL/GenBank/DDBJ whole genome shotgun (WGS) entry which is preliminary data.</text>
</comment>
<proteinExistence type="predicted"/>
<feature type="transmembrane region" description="Helical" evidence="6">
    <location>
        <begin position="98"/>
        <end position="115"/>
    </location>
</feature>
<dbReference type="PANTHER" id="PTHR12778">
    <property type="entry name" value="SOLUTE CARRIER FAMILY 33 ACETYL-COA TRANSPORTER -RELATED"/>
    <property type="match status" value="1"/>
</dbReference>
<evidence type="ECO:0000256" key="6">
    <source>
        <dbReference type="SAM" id="Phobius"/>
    </source>
</evidence>
<gene>
    <name evidence="7" type="ORF">ACFSUS_13590</name>
</gene>
<evidence type="ECO:0000256" key="4">
    <source>
        <dbReference type="ARBA" id="ARBA00022989"/>
    </source>
</evidence>
<dbReference type="InterPro" id="IPR011701">
    <property type="entry name" value="MFS"/>
</dbReference>
<comment type="subcellular location">
    <subcellularLocation>
        <location evidence="1">Membrane</location>
        <topology evidence="1">Multi-pass membrane protein</topology>
    </subcellularLocation>
</comment>
<feature type="transmembrane region" description="Helical" evidence="6">
    <location>
        <begin position="427"/>
        <end position="446"/>
    </location>
</feature>
<feature type="transmembrane region" description="Helical" evidence="6">
    <location>
        <begin position="156"/>
        <end position="176"/>
    </location>
</feature>